<dbReference type="InterPro" id="IPR012668">
    <property type="entry name" value="CHP02466"/>
</dbReference>
<evidence type="ECO:0000313" key="2">
    <source>
        <dbReference type="EMBL" id="QTC88920.1"/>
    </source>
</evidence>
<proteinExistence type="predicted"/>
<sequence length="495" mass="53488">MSHDGRSSPERAAIDRLIAAGRLDEALAALRVAPDAAATWPLQADLLKQLGRLDEALALRFAQVKARPTSSVSEHNLAALLGDMHRHVEAEAAVRRAFAKGGDAPETWLVLARSLAGQEKGDDAEQAYRQAVSRRPTHVEALRELAQLIWMRTADATRALAPVREALDRAPGDSGVRCLLGLLMDYTGSTPREVWSALVEGETRRDPALDLAAASAALSFDRDLALDHALAAAAAAPGHPFVALKLAEIRLARGELDQAAVLLAGTDEPAEDQNWLSLKATFERLSGASDGPALNDYEAFVQGQVIDTPEGWSDLITYLDDLAAALRRLHTFQTHPVGQSLRHGTQTHVDLRASEDPAIRAFFSAIDGPIGRYLERLGNGDDPLRRRNTGAYRIVGCWSVQLVPGGYHAPHVHPEGWLSSACYIDLPTAVEAGGREGWIGFGAPPFVCATPTPPEHYEKPEPGKLVLFPSYMWHGTVPFSGEETRLTIAFDVVPA</sequence>
<dbReference type="InterPro" id="IPR019734">
    <property type="entry name" value="TPR_rpt"/>
</dbReference>
<keyword evidence="1" id="KW-0802">TPR repeat</keyword>
<dbReference type="PROSITE" id="PS50005">
    <property type="entry name" value="TPR"/>
    <property type="match status" value="1"/>
</dbReference>
<reference evidence="2 3" key="1">
    <citation type="submission" date="2020-09" db="EMBL/GenBank/DDBJ databases">
        <title>Brevundimonas sp. LVF1 isolated from an oligotrophic pond in Goettingen, Germany.</title>
        <authorList>
            <person name="Friedrich I."/>
            <person name="Klassen A."/>
            <person name="Neubauer H."/>
            <person name="Schneider D."/>
            <person name="Hertel R."/>
            <person name="Daniel R."/>
        </authorList>
    </citation>
    <scope>NUCLEOTIDE SEQUENCE [LARGE SCALE GENOMIC DNA]</scope>
    <source>
        <strain evidence="2 3">LVF1</strain>
    </source>
</reference>
<organism evidence="2 3">
    <name type="scientific">Brevundimonas pondensis</name>
    <dbReference type="NCBI Taxonomy" id="2774189"/>
    <lineage>
        <taxon>Bacteria</taxon>
        <taxon>Pseudomonadati</taxon>
        <taxon>Pseudomonadota</taxon>
        <taxon>Alphaproteobacteria</taxon>
        <taxon>Caulobacterales</taxon>
        <taxon>Caulobacteraceae</taxon>
        <taxon>Brevundimonas</taxon>
    </lineage>
</organism>
<evidence type="ECO:0000256" key="1">
    <source>
        <dbReference type="PROSITE-ProRule" id="PRU00339"/>
    </source>
</evidence>
<dbReference type="Gene3D" id="2.60.120.620">
    <property type="entry name" value="q2cbj1_9rhob like domain"/>
    <property type="match status" value="1"/>
</dbReference>
<dbReference type="InterPro" id="IPR011990">
    <property type="entry name" value="TPR-like_helical_dom_sf"/>
</dbReference>
<keyword evidence="3" id="KW-1185">Reference proteome</keyword>
<name>A0ABX7SRH3_9CAUL</name>
<evidence type="ECO:0000313" key="3">
    <source>
        <dbReference type="Proteomes" id="UP000663942"/>
    </source>
</evidence>
<dbReference type="Proteomes" id="UP000663942">
    <property type="component" value="Chromosome"/>
</dbReference>
<dbReference type="Gene3D" id="1.25.40.10">
    <property type="entry name" value="Tetratricopeptide repeat domain"/>
    <property type="match status" value="1"/>
</dbReference>
<feature type="repeat" description="TPR" evidence="1">
    <location>
        <begin position="105"/>
        <end position="138"/>
    </location>
</feature>
<dbReference type="Pfam" id="PF13759">
    <property type="entry name" value="2OG-FeII_Oxy_5"/>
    <property type="match status" value="1"/>
</dbReference>
<protein>
    <submittedName>
        <fullName evidence="2">Tetratricopeptide repeat protein</fullName>
    </submittedName>
</protein>
<dbReference type="SUPFAM" id="SSF48452">
    <property type="entry name" value="TPR-like"/>
    <property type="match status" value="1"/>
</dbReference>
<accession>A0ABX7SRH3</accession>
<dbReference type="RefSeq" id="WP_207826481.1">
    <property type="nucleotide sequence ID" value="NZ_CP062006.1"/>
</dbReference>
<gene>
    <name evidence="2" type="ORF">IFE19_06160</name>
</gene>
<dbReference type="Pfam" id="PF13428">
    <property type="entry name" value="TPR_14"/>
    <property type="match status" value="1"/>
</dbReference>
<dbReference type="EMBL" id="CP062006">
    <property type="protein sequence ID" value="QTC88920.1"/>
    <property type="molecule type" value="Genomic_DNA"/>
</dbReference>